<dbReference type="AlphaFoldDB" id="A0A1M6KN50"/>
<dbReference type="PANTHER" id="PTHR32347">
    <property type="entry name" value="EFFLUX SYSTEM COMPONENT YKNX-RELATED"/>
    <property type="match status" value="1"/>
</dbReference>
<dbReference type="PANTHER" id="PTHR32347:SF23">
    <property type="entry name" value="BLL5650 PROTEIN"/>
    <property type="match status" value="1"/>
</dbReference>
<dbReference type="InterPro" id="IPR058647">
    <property type="entry name" value="BSH_CzcB-like"/>
</dbReference>
<comment type="subcellular location">
    <subcellularLocation>
        <location evidence="1">Cell envelope</location>
    </subcellularLocation>
</comment>
<evidence type="ECO:0000259" key="5">
    <source>
        <dbReference type="Pfam" id="PF25973"/>
    </source>
</evidence>
<evidence type="ECO:0000256" key="4">
    <source>
        <dbReference type="SAM" id="MobiDB-lite"/>
    </source>
</evidence>
<sequence>MSQDAQALRPDPDRAATARSRESDGWHDSAEQARFVAGWLDALRRAAPGIQEVALFVEEPGADALRPVGVLPEDGDTVLEGLAPRVGDAVARQGIVRGRSDDGRSQLAMALRDGDRVVAVAALTTIGSEADARRALTLATGWVAARLWQRRIETERARFDRGFGALDLMAATAEQRGVKPAALALASELALWLPATRVAVGICRRPGAAPRLTALSGGAWFRRSAPVARALEDAMGEALDQDGTVCHPGPEGRARMVDVAHAALLDQTGGIAAATVPLFADEGTVGAITAEFDVTPRDEDLLRLETVAALAAPLLALKQRDNAWIAGRVPQMTGRGLRALTAAHRPSFRVAAVLVLLAAILPAILQAPLRIETDATLRGAEERAVVATVPGFIARADIRPGQEVEEGDLLLAFDDRDLALEAERLSGETRRLRQEARQALADRDAPGRALTAARLEAAEAELALALAQLERVRVTAPVSGTIVSGDHRRRLGAPVEAGELLHEIAQGDRLEVSLGIDERDLSLVAPGMDGRLALSGAPGLRLPLTVTAVTPVAEEREGRRLFNAEAQLTGPVPEGLVPGMEGFARIEAGERSLWSLWTRRARDWLSLQAWRWRP</sequence>
<dbReference type="EMBL" id="FQZA01000012">
    <property type="protein sequence ID" value="SHJ60379.1"/>
    <property type="molecule type" value="Genomic_DNA"/>
</dbReference>
<dbReference type="InterPro" id="IPR050465">
    <property type="entry name" value="UPF0194_transport"/>
</dbReference>
<evidence type="ECO:0000313" key="7">
    <source>
        <dbReference type="Proteomes" id="UP000184040"/>
    </source>
</evidence>
<dbReference type="SUPFAM" id="SSF111369">
    <property type="entry name" value="HlyD-like secretion proteins"/>
    <property type="match status" value="1"/>
</dbReference>
<evidence type="ECO:0000256" key="3">
    <source>
        <dbReference type="SAM" id="Coils"/>
    </source>
</evidence>
<evidence type="ECO:0000256" key="2">
    <source>
        <dbReference type="ARBA" id="ARBA00023054"/>
    </source>
</evidence>
<reference evidence="6 7" key="1">
    <citation type="submission" date="2016-11" db="EMBL/GenBank/DDBJ databases">
        <authorList>
            <person name="Jaros S."/>
            <person name="Januszkiewicz K."/>
            <person name="Wedrychowicz H."/>
        </authorList>
    </citation>
    <scope>NUCLEOTIDE SEQUENCE [LARGE SCALE GENOMIC DNA]</scope>
    <source>
        <strain evidence="6 7">DSM 26892</strain>
    </source>
</reference>
<gene>
    <name evidence="6" type="ORF">SAMN04488012_11273</name>
</gene>
<keyword evidence="2 3" id="KW-0175">Coiled coil</keyword>
<proteinExistence type="predicted"/>
<feature type="domain" description="CzcB-like barrel-sandwich hybrid" evidence="5">
    <location>
        <begin position="384"/>
        <end position="504"/>
    </location>
</feature>
<feature type="region of interest" description="Disordered" evidence="4">
    <location>
        <begin position="1"/>
        <end position="27"/>
    </location>
</feature>
<dbReference type="RefSeq" id="WP_073129558.1">
    <property type="nucleotide sequence ID" value="NZ_FQZA01000012.1"/>
</dbReference>
<feature type="compositionally biased region" description="Basic and acidic residues" evidence="4">
    <location>
        <begin position="10"/>
        <end position="27"/>
    </location>
</feature>
<keyword evidence="7" id="KW-1185">Reference proteome</keyword>
<dbReference type="Proteomes" id="UP000184040">
    <property type="component" value="Unassembled WGS sequence"/>
</dbReference>
<dbReference type="GO" id="GO:0030313">
    <property type="term" value="C:cell envelope"/>
    <property type="evidence" value="ECO:0007669"/>
    <property type="project" value="UniProtKB-SubCell"/>
</dbReference>
<dbReference type="Gene3D" id="2.40.30.170">
    <property type="match status" value="1"/>
</dbReference>
<organism evidence="6 7">
    <name type="scientific">Palleronia salina</name>
    <dbReference type="NCBI Taxonomy" id="313368"/>
    <lineage>
        <taxon>Bacteria</taxon>
        <taxon>Pseudomonadati</taxon>
        <taxon>Pseudomonadota</taxon>
        <taxon>Alphaproteobacteria</taxon>
        <taxon>Rhodobacterales</taxon>
        <taxon>Roseobacteraceae</taxon>
        <taxon>Palleronia</taxon>
    </lineage>
</organism>
<protein>
    <submittedName>
        <fullName evidence="6">HlyD family secretion protein</fullName>
    </submittedName>
</protein>
<dbReference type="Pfam" id="PF25973">
    <property type="entry name" value="BSH_CzcB"/>
    <property type="match status" value="1"/>
</dbReference>
<evidence type="ECO:0000256" key="1">
    <source>
        <dbReference type="ARBA" id="ARBA00004196"/>
    </source>
</evidence>
<evidence type="ECO:0000313" key="6">
    <source>
        <dbReference type="EMBL" id="SHJ60379.1"/>
    </source>
</evidence>
<accession>A0A1M6KN50</accession>
<dbReference type="STRING" id="313368.SAMN04488012_11273"/>
<name>A0A1M6KN50_9RHOB</name>
<feature type="coiled-coil region" evidence="3">
    <location>
        <begin position="422"/>
        <end position="475"/>
    </location>
</feature>